<evidence type="ECO:0000256" key="4">
    <source>
        <dbReference type="ARBA" id="ARBA00022692"/>
    </source>
</evidence>
<reference evidence="9 10" key="1">
    <citation type="submission" date="2015-07" db="EMBL/GenBank/DDBJ databases">
        <title>Complete genome sequence of Mycobacterium goodii X7B, a facultative thermophilic biodesulfurizing bacterium.</title>
        <authorList>
            <person name="Yu B."/>
            <person name="Li F."/>
            <person name="Xu P."/>
        </authorList>
    </citation>
    <scope>NUCLEOTIDE SEQUENCE [LARGE SCALE GENOMIC DNA]</scope>
    <source>
        <strain evidence="9 10">X7B</strain>
    </source>
</reference>
<dbReference type="PANTHER" id="PTHR30450">
    <property type="entry name" value="ABC TRANSPORTER PERMEASE"/>
    <property type="match status" value="1"/>
</dbReference>
<keyword evidence="2 7" id="KW-0813">Transport</keyword>
<feature type="domain" description="ABC transmembrane type-1" evidence="8">
    <location>
        <begin position="40"/>
        <end position="234"/>
    </location>
</feature>
<dbReference type="SUPFAM" id="SSF161098">
    <property type="entry name" value="MetI-like"/>
    <property type="match status" value="1"/>
</dbReference>
<dbReference type="GO" id="GO:0005886">
    <property type="term" value="C:plasma membrane"/>
    <property type="evidence" value="ECO:0007669"/>
    <property type="project" value="UniProtKB-SubCell"/>
</dbReference>
<dbReference type="PROSITE" id="PS50928">
    <property type="entry name" value="ABC_TM1"/>
    <property type="match status" value="1"/>
</dbReference>
<dbReference type="STRING" id="134601.AFA91_24500"/>
<feature type="transmembrane region" description="Helical" evidence="7">
    <location>
        <begin position="215"/>
        <end position="238"/>
    </location>
</feature>
<dbReference type="KEGG" id="mgo:AFA91_24500"/>
<evidence type="ECO:0000313" key="10">
    <source>
        <dbReference type="Proteomes" id="UP000062255"/>
    </source>
</evidence>
<keyword evidence="5 7" id="KW-1133">Transmembrane helix</keyword>
<organism evidence="9 10">
    <name type="scientific">Mycolicibacterium goodii</name>
    <name type="common">Mycobacterium goodii</name>
    <dbReference type="NCBI Taxonomy" id="134601"/>
    <lineage>
        <taxon>Bacteria</taxon>
        <taxon>Bacillati</taxon>
        <taxon>Actinomycetota</taxon>
        <taxon>Actinomycetes</taxon>
        <taxon>Mycobacteriales</taxon>
        <taxon>Mycobacteriaceae</taxon>
        <taxon>Mycolicibacterium</taxon>
    </lineage>
</organism>
<dbReference type="AlphaFoldDB" id="A0A0K0XAX0"/>
<keyword evidence="6 7" id="KW-0472">Membrane</keyword>
<evidence type="ECO:0000259" key="8">
    <source>
        <dbReference type="PROSITE" id="PS50928"/>
    </source>
</evidence>
<dbReference type="Pfam" id="PF00528">
    <property type="entry name" value="BPD_transp_1"/>
    <property type="match status" value="1"/>
</dbReference>
<dbReference type="PATRIC" id="fig|134601.6.peg.5066"/>
<evidence type="ECO:0000256" key="7">
    <source>
        <dbReference type="RuleBase" id="RU363032"/>
    </source>
</evidence>
<dbReference type="InterPro" id="IPR035906">
    <property type="entry name" value="MetI-like_sf"/>
</dbReference>
<evidence type="ECO:0000256" key="2">
    <source>
        <dbReference type="ARBA" id="ARBA00022448"/>
    </source>
</evidence>
<evidence type="ECO:0000256" key="6">
    <source>
        <dbReference type="ARBA" id="ARBA00023136"/>
    </source>
</evidence>
<comment type="subcellular location">
    <subcellularLocation>
        <location evidence="1 7">Cell membrane</location>
        <topology evidence="1 7">Multi-pass membrane protein</topology>
    </subcellularLocation>
</comment>
<feature type="transmembrane region" description="Helical" evidence="7">
    <location>
        <begin position="173"/>
        <end position="195"/>
    </location>
</feature>
<evidence type="ECO:0000256" key="1">
    <source>
        <dbReference type="ARBA" id="ARBA00004651"/>
    </source>
</evidence>
<dbReference type="Proteomes" id="UP000062255">
    <property type="component" value="Chromosome"/>
</dbReference>
<keyword evidence="3" id="KW-1003">Cell membrane</keyword>
<feature type="transmembrane region" description="Helical" evidence="7">
    <location>
        <begin position="78"/>
        <end position="103"/>
    </location>
</feature>
<feature type="transmembrane region" description="Helical" evidence="7">
    <location>
        <begin position="46"/>
        <end position="66"/>
    </location>
</feature>
<comment type="similarity">
    <text evidence="7">Belongs to the binding-protein-dependent transport system permease family.</text>
</comment>
<dbReference type="InterPro" id="IPR000515">
    <property type="entry name" value="MetI-like"/>
</dbReference>
<evidence type="ECO:0000313" key="9">
    <source>
        <dbReference type="EMBL" id="AKS34526.1"/>
    </source>
</evidence>
<dbReference type="PANTHER" id="PTHR30450:SF1">
    <property type="entry name" value="D-METHIONINE TRANSPORT SYSTEM PERMEASE PROTEIN METI-RELATED"/>
    <property type="match status" value="1"/>
</dbReference>
<gene>
    <name evidence="9" type="ORF">AFA91_24500</name>
</gene>
<dbReference type="CDD" id="cd06261">
    <property type="entry name" value="TM_PBP2"/>
    <property type="match status" value="1"/>
</dbReference>
<dbReference type="InterPro" id="IPR051322">
    <property type="entry name" value="AA_ABC_Transporter_Permease"/>
</dbReference>
<evidence type="ECO:0000256" key="5">
    <source>
        <dbReference type="ARBA" id="ARBA00022989"/>
    </source>
</evidence>
<dbReference type="GO" id="GO:0048473">
    <property type="term" value="P:D-methionine transmembrane transport"/>
    <property type="evidence" value="ECO:0007669"/>
    <property type="project" value="TreeGrafter"/>
</dbReference>
<accession>A0A0K0XAX0</accession>
<proteinExistence type="inferred from homology"/>
<dbReference type="Gene3D" id="1.10.3720.10">
    <property type="entry name" value="MetI-like"/>
    <property type="match status" value="1"/>
</dbReference>
<sequence>MVRAQRDDRREPAAEPGVSALRQWFDDSILFETDAVPVAIGQTLQLVFVPFFFVVLLGIPLGVLLYATAPGGLAPIRWLNSSLGVVVNVTRSLPFLVLVIALWPLGRLLVGSSLGTVAAMVPLTIGTVPFLARLVESSLRDVDSGKIDAARVVGATRWQIITKTLLPEAISGIIAGLTITIIALLGFSALAGVIGGGGLGDLAIRYGARSYDGPVLWSTVLLLIVFAQIFQVVGDYFARRTDHRARRTGRDAGESQHLTA</sequence>
<protein>
    <submittedName>
        <fullName evidence="9">Metal ABC transporter permease</fullName>
    </submittedName>
</protein>
<name>A0A0K0XAX0_MYCGD</name>
<evidence type="ECO:0000256" key="3">
    <source>
        <dbReference type="ARBA" id="ARBA00022475"/>
    </source>
</evidence>
<keyword evidence="4 7" id="KW-0812">Transmembrane</keyword>
<dbReference type="EMBL" id="CP012150">
    <property type="protein sequence ID" value="AKS34526.1"/>
    <property type="molecule type" value="Genomic_DNA"/>
</dbReference>